<dbReference type="EMBL" id="VIKS01000005">
    <property type="protein sequence ID" value="TQV87970.1"/>
    <property type="molecule type" value="Genomic_DNA"/>
</dbReference>
<evidence type="ECO:0000313" key="2">
    <source>
        <dbReference type="EMBL" id="TQV87970.1"/>
    </source>
</evidence>
<comment type="caution">
    <text evidence="2">The sequence shown here is derived from an EMBL/GenBank/DDBJ whole genome shotgun (WGS) entry which is preliminary data.</text>
</comment>
<dbReference type="PROSITE" id="PS51257">
    <property type="entry name" value="PROKAR_LIPOPROTEIN"/>
    <property type="match status" value="1"/>
</dbReference>
<feature type="signal peptide" evidence="1">
    <location>
        <begin position="1"/>
        <end position="26"/>
    </location>
</feature>
<keyword evidence="3" id="KW-1185">Reference proteome</keyword>
<evidence type="ECO:0000313" key="3">
    <source>
        <dbReference type="Proteomes" id="UP000315439"/>
    </source>
</evidence>
<accession>A0A545UER5</accession>
<sequence length="285" mass="31475">MSRMKKKLVKIFALAFVILASGCGYSDYPGHPGHKTEHEAYVPSLNAVISGFGDYDGTYVYSVKYSNRDWMKSSFKFKSTITSYKNVVPSSLPHRPDIIPDADTFHRATGFSGGDFRRHWIAVDEDPNTNGFLDNFLRTQPLDDDGNWIEPGLILAMTAPAQEIDSMDWDLQSSVKSASELLTTLISNGGKVSELTLTVNAIELDGKSHAVDGFDLGFKTNGVGFNEIVVKNQKATKSVIEAILNNTENLTETDLKLHFSNGMVIPLPKSTKIMFNHSVLSKFAK</sequence>
<dbReference type="AlphaFoldDB" id="A0A545UER5"/>
<feature type="chain" id="PRO_5022215723" evidence="1">
    <location>
        <begin position="27"/>
        <end position="285"/>
    </location>
</feature>
<dbReference type="RefSeq" id="WP_142893211.1">
    <property type="nucleotide sequence ID" value="NZ_ML660163.1"/>
</dbReference>
<gene>
    <name evidence="2" type="ORF">FLL46_09145</name>
</gene>
<evidence type="ECO:0000256" key="1">
    <source>
        <dbReference type="SAM" id="SignalP"/>
    </source>
</evidence>
<reference evidence="2 3" key="1">
    <citation type="submission" date="2019-07" db="EMBL/GenBank/DDBJ databases">
        <title>Draft genome for Aliikangiella sp. M105.</title>
        <authorList>
            <person name="Wang G."/>
        </authorList>
    </citation>
    <scope>NUCLEOTIDE SEQUENCE [LARGE SCALE GENOMIC DNA]</scope>
    <source>
        <strain evidence="2 3">M105</strain>
    </source>
</reference>
<proteinExistence type="predicted"/>
<organism evidence="2 3">
    <name type="scientific">Aliikangiella coralliicola</name>
    <dbReference type="NCBI Taxonomy" id="2592383"/>
    <lineage>
        <taxon>Bacteria</taxon>
        <taxon>Pseudomonadati</taxon>
        <taxon>Pseudomonadota</taxon>
        <taxon>Gammaproteobacteria</taxon>
        <taxon>Oceanospirillales</taxon>
        <taxon>Pleioneaceae</taxon>
        <taxon>Aliikangiella</taxon>
    </lineage>
</organism>
<keyword evidence="1" id="KW-0732">Signal</keyword>
<dbReference type="Proteomes" id="UP000315439">
    <property type="component" value="Unassembled WGS sequence"/>
</dbReference>
<protein>
    <submittedName>
        <fullName evidence="2">Uncharacterized protein</fullName>
    </submittedName>
</protein>
<dbReference type="OrthoDB" id="6191448at2"/>
<name>A0A545UER5_9GAMM</name>